<keyword evidence="4 5" id="KW-0472">Membrane</keyword>
<dbReference type="OrthoDB" id="71600at2759"/>
<proteinExistence type="predicted"/>
<dbReference type="PANTHER" id="PTHR19282">
    <property type="entry name" value="TETRASPANIN"/>
    <property type="match status" value="1"/>
</dbReference>
<dbReference type="Gene3D" id="1.10.1450.10">
    <property type="entry name" value="Tetraspanin"/>
    <property type="match status" value="1"/>
</dbReference>
<dbReference type="SUPFAM" id="SSF48652">
    <property type="entry name" value="Tetraspanin"/>
    <property type="match status" value="1"/>
</dbReference>
<feature type="transmembrane region" description="Helical" evidence="5">
    <location>
        <begin position="65"/>
        <end position="86"/>
    </location>
</feature>
<evidence type="ECO:0000256" key="2">
    <source>
        <dbReference type="ARBA" id="ARBA00022692"/>
    </source>
</evidence>
<sequence>MYKRTDILTKICEQGITKWLLELMNIILICIGVTCVILGGRSLNEKSSYNSGVGDIGCLFKKPKLLHIYAILLIVLAVAQFSNAFVTMNQHGDFNVTRGALTEKVEKYKDCNNKNFVDQVQRDNKCCGIDGPNDWANLNQSLPFSCRDKKNNVYAEGCLYLFHELLRKNSVIFGIFYCVIGTMMTLAVIAACCLACSFRKQDKMREEFEYQEAY</sequence>
<dbReference type="InterPro" id="IPR018499">
    <property type="entry name" value="Tetraspanin/Peripherin"/>
</dbReference>
<keyword evidence="2 5" id="KW-0812">Transmembrane</keyword>
<evidence type="ECO:0000256" key="4">
    <source>
        <dbReference type="ARBA" id="ARBA00023136"/>
    </source>
</evidence>
<dbReference type="Proteomes" id="UP001152888">
    <property type="component" value="Unassembled WGS sequence"/>
</dbReference>
<name>A0A9P0PH13_ACAOB</name>
<evidence type="ECO:0000256" key="3">
    <source>
        <dbReference type="ARBA" id="ARBA00022989"/>
    </source>
</evidence>
<dbReference type="AlphaFoldDB" id="A0A9P0PH13"/>
<dbReference type="EMBL" id="CAKOFQ010006934">
    <property type="protein sequence ID" value="CAH1983228.1"/>
    <property type="molecule type" value="Genomic_DNA"/>
</dbReference>
<comment type="caution">
    <text evidence="6">The sequence shown here is derived from an EMBL/GenBank/DDBJ whole genome shotgun (WGS) entry which is preliminary data.</text>
</comment>
<evidence type="ECO:0000313" key="7">
    <source>
        <dbReference type="Proteomes" id="UP001152888"/>
    </source>
</evidence>
<dbReference type="PANTHER" id="PTHR19282:SF544">
    <property type="entry name" value="TETRASPANIN"/>
    <property type="match status" value="1"/>
</dbReference>
<keyword evidence="7" id="KW-1185">Reference proteome</keyword>
<dbReference type="GO" id="GO:0005886">
    <property type="term" value="C:plasma membrane"/>
    <property type="evidence" value="ECO:0007669"/>
    <property type="project" value="TreeGrafter"/>
</dbReference>
<protein>
    <recommendedName>
        <fullName evidence="8">Tetraspanin</fullName>
    </recommendedName>
</protein>
<dbReference type="Pfam" id="PF00335">
    <property type="entry name" value="Tetraspanin"/>
    <property type="match status" value="1"/>
</dbReference>
<gene>
    <name evidence="6" type="ORF">ACAOBT_LOCUS15459</name>
</gene>
<comment type="subcellular location">
    <subcellularLocation>
        <location evidence="1">Membrane</location>
        <topology evidence="1">Multi-pass membrane protein</topology>
    </subcellularLocation>
</comment>
<keyword evidence="3 5" id="KW-1133">Transmembrane helix</keyword>
<evidence type="ECO:0008006" key="8">
    <source>
        <dbReference type="Google" id="ProtNLM"/>
    </source>
</evidence>
<feature type="transmembrane region" description="Helical" evidence="5">
    <location>
        <begin position="23"/>
        <end position="44"/>
    </location>
</feature>
<organism evidence="6 7">
    <name type="scientific">Acanthoscelides obtectus</name>
    <name type="common">Bean weevil</name>
    <name type="synonym">Bruchus obtectus</name>
    <dbReference type="NCBI Taxonomy" id="200917"/>
    <lineage>
        <taxon>Eukaryota</taxon>
        <taxon>Metazoa</taxon>
        <taxon>Ecdysozoa</taxon>
        <taxon>Arthropoda</taxon>
        <taxon>Hexapoda</taxon>
        <taxon>Insecta</taxon>
        <taxon>Pterygota</taxon>
        <taxon>Neoptera</taxon>
        <taxon>Endopterygota</taxon>
        <taxon>Coleoptera</taxon>
        <taxon>Polyphaga</taxon>
        <taxon>Cucujiformia</taxon>
        <taxon>Chrysomeloidea</taxon>
        <taxon>Chrysomelidae</taxon>
        <taxon>Bruchinae</taxon>
        <taxon>Bruchini</taxon>
        <taxon>Acanthoscelides</taxon>
    </lineage>
</organism>
<dbReference type="InterPro" id="IPR008952">
    <property type="entry name" value="Tetraspanin_EC2_sf"/>
</dbReference>
<evidence type="ECO:0000313" key="6">
    <source>
        <dbReference type="EMBL" id="CAH1983228.1"/>
    </source>
</evidence>
<evidence type="ECO:0000256" key="5">
    <source>
        <dbReference type="SAM" id="Phobius"/>
    </source>
</evidence>
<dbReference type="CDD" id="cd03127">
    <property type="entry name" value="tetraspanin_LEL"/>
    <property type="match status" value="1"/>
</dbReference>
<accession>A0A9P0PH13</accession>
<evidence type="ECO:0000256" key="1">
    <source>
        <dbReference type="ARBA" id="ARBA00004141"/>
    </source>
</evidence>
<reference evidence="6" key="1">
    <citation type="submission" date="2022-03" db="EMBL/GenBank/DDBJ databases">
        <authorList>
            <person name="Sayadi A."/>
        </authorList>
    </citation>
    <scope>NUCLEOTIDE SEQUENCE</scope>
</reference>
<feature type="transmembrane region" description="Helical" evidence="5">
    <location>
        <begin position="171"/>
        <end position="196"/>
    </location>
</feature>